<organism evidence="7 8">
    <name type="scientific">Hortaea werneckii</name>
    <name type="common">Black yeast</name>
    <name type="synonym">Cladosporium werneckii</name>
    <dbReference type="NCBI Taxonomy" id="91943"/>
    <lineage>
        <taxon>Eukaryota</taxon>
        <taxon>Fungi</taxon>
        <taxon>Dikarya</taxon>
        <taxon>Ascomycota</taxon>
        <taxon>Pezizomycotina</taxon>
        <taxon>Dothideomycetes</taxon>
        <taxon>Dothideomycetidae</taxon>
        <taxon>Mycosphaerellales</taxon>
        <taxon>Teratosphaeriaceae</taxon>
        <taxon>Hortaea</taxon>
    </lineage>
</organism>
<accession>A0A3M7IY94</accession>
<evidence type="ECO:0000259" key="5">
    <source>
        <dbReference type="Pfam" id="PF26251"/>
    </source>
</evidence>
<protein>
    <recommendedName>
        <fullName evidence="9">Hypercellular protein HypA</fullName>
    </recommendedName>
</protein>
<feature type="domain" description="Trs120/TRAPPC9 N-terminal" evidence="4">
    <location>
        <begin position="4"/>
        <end position="366"/>
    </location>
</feature>
<comment type="subcellular location">
    <subcellularLocation>
        <location evidence="1">Golgi apparatus</location>
    </subcellularLocation>
</comment>
<feature type="region of interest" description="Disordered" evidence="3">
    <location>
        <begin position="1159"/>
        <end position="1182"/>
    </location>
</feature>
<feature type="region of interest" description="Disordered" evidence="3">
    <location>
        <begin position="1317"/>
        <end position="1382"/>
    </location>
</feature>
<evidence type="ECO:0000256" key="2">
    <source>
        <dbReference type="ARBA" id="ARBA00023034"/>
    </source>
</evidence>
<comment type="caution">
    <text evidence="7">The sequence shown here is derived from an EMBL/GenBank/DDBJ whole genome shotgun (WGS) entry which is preliminary data.</text>
</comment>
<dbReference type="PANTHER" id="PTHR21512:SF5">
    <property type="entry name" value="TRAFFICKING PROTEIN PARTICLE COMPLEX SUBUNIT 9"/>
    <property type="match status" value="1"/>
</dbReference>
<feature type="compositionally biased region" description="Polar residues" evidence="3">
    <location>
        <begin position="264"/>
        <end position="279"/>
    </location>
</feature>
<feature type="domain" description="Trs120/TRAPPC9 TPR region" evidence="5">
    <location>
        <begin position="406"/>
        <end position="691"/>
    </location>
</feature>
<evidence type="ECO:0000313" key="7">
    <source>
        <dbReference type="EMBL" id="RMZ30521.1"/>
    </source>
</evidence>
<dbReference type="OrthoDB" id="27962at2759"/>
<feature type="compositionally biased region" description="Polar residues" evidence="3">
    <location>
        <begin position="726"/>
        <end position="735"/>
    </location>
</feature>
<gene>
    <name evidence="7" type="ORF">D0859_05395</name>
</gene>
<feature type="region of interest" description="Disordered" evidence="3">
    <location>
        <begin position="178"/>
        <end position="300"/>
    </location>
</feature>
<name>A0A3M7IY94_HORWE</name>
<feature type="region of interest" description="Disordered" evidence="3">
    <location>
        <begin position="1247"/>
        <end position="1278"/>
    </location>
</feature>
<dbReference type="Pfam" id="PF26280">
    <property type="entry name" value="Ig_TRAPPC9-Trs120_2nd"/>
    <property type="match status" value="1"/>
</dbReference>
<dbReference type="PANTHER" id="PTHR21512">
    <property type="entry name" value="TRAFFICKING PROTEIN PARTICLE COMPLEX SUBUNIT 9"/>
    <property type="match status" value="1"/>
</dbReference>
<dbReference type="VEuPathDB" id="FungiDB:BTJ68_11050"/>
<dbReference type="EMBL" id="QWIT01000128">
    <property type="protein sequence ID" value="RMZ30521.1"/>
    <property type="molecule type" value="Genomic_DNA"/>
</dbReference>
<keyword evidence="2" id="KW-0333">Golgi apparatus</keyword>
<evidence type="ECO:0000259" key="4">
    <source>
        <dbReference type="Pfam" id="PF08626"/>
    </source>
</evidence>
<sequence length="1382" mass="149529">MFRFSPVAPATIRVQVLPVGKIERSRFLDVLRSLQHHAAVLKLADVPQIEEQQLLSPKSLPESSMLLNYVTFPASQQEQHLAPYELYREPLLVLGIADGLDEDEERRKSELKEAAAFLRERHPRVVHRHIMMLQGPGDNTETVTALPDGEGGTSYHTAMCQVAGRLLVELSTYTKAMQASPTIQTPGQPVKSLQRTSSHRGDDRGSASGYSTPTQSAEVSSPTGEEGSRPPSRGFGSPPPSNSFEQVRNASNRASALARSDSNTSNRSKNGQRGSSQDRVSVHGFGPSTSQEKTRSRGKARVGIVTGHIYMIAGQWNEALRMLTEHTNAARKLSDSLWHAKGLDGILVCMLLLAWAGQGFSIPSVCFPSEQRSSFAHSAKLSVTLPTDFRPTEVAYQAAVGKLSMSLPELLKHILSLYRLGEGALELPPLVQHEARLRFCDLLATLYCENGELNGNARNYIVERASPRRPATSDGASAGSPISRGSICSMLAEAQPTEEDHLAATDHIQLLGGISGAYSALGMERKSGLMLRGMIDKLTTALIQARKLGAAEAGIHPAASLSVDAGADIVVGAAAESPGLQELMDKIGRIYGVSLLTTSVGDQGEAPLSSVPFDFGNAHIKSIVLRALLAFCEASPDPHGVLRIASSLLRAAGAYASLDAGASMSDEIAAKDDQIRVATSLSRTVGVSRHLGLTDIQAEYWDPFLVRGVCFVEPHASRNLLPLGSNKESTASQGIPGNPLLYDRNSKRGTQAKGRLSIVRNEPLSCLVTLQNPLETPVEIEDLALVTDGNNDVHLDLVNFTPVTMKPLCFQQIPCAVSPTHVGDFSITGCRIKVAGCREKTFGIFDQPWAPSGETLVKFQGQNVQSKYHPGPAAPTASVPMTAIEGMPLLEIEHTSQGEGHMMLFDGETQTINVVLRNKSQDVAAAISSVNDSAGVLRLRKEDPHVGEASSQQASTDPAVKVVQPGSILSLDFDVLGRVAVSSTNLNIIYGRPEANHGSHKRVASLPLNMTVDTALQARNPDIIDDDADGFDFSFDVHNAMPKPLSFFVESIDGHQNPPIKLSSPPSQNIPKREILLSPGETQRVSHHFSRTPYSPHSSEQDETTIQANLLNRIQVIWRTWKGEPRWGIFDLSSHLTFSPQNLQILRGPQSRLHLRLLGPSDTEGEKTPQPQTKPRHPPQLKSGSFATLRLEIQHPASSAPSPSSPLREYPGARGPLWVQLQLPQEGKGIGVIGTRYRILSLPGLARKQEEDRRERQEGTGEEKRKEEVGKGDREGVGEEGKSYVDFVICPLLPGSWEVSAFARPAITPATTPMTMAGTAWEGESGGGDGEDPEHNHQRRRGAAEQGDPDRAPHDIVVPSAGVNSGQESSDEKRMRMRILVP</sequence>
<dbReference type="GO" id="GO:0005802">
    <property type="term" value="C:trans-Golgi network"/>
    <property type="evidence" value="ECO:0007669"/>
    <property type="project" value="TreeGrafter"/>
</dbReference>
<evidence type="ECO:0000313" key="8">
    <source>
        <dbReference type="Proteomes" id="UP000281677"/>
    </source>
</evidence>
<dbReference type="Pfam" id="PF26254">
    <property type="entry name" value="Ig_TRAPPC9-Trs120_1st"/>
    <property type="match status" value="1"/>
</dbReference>
<reference evidence="7 8" key="1">
    <citation type="journal article" date="2018" name="BMC Genomics">
        <title>Genomic evidence for intraspecific hybridization in a clonal and extremely halotolerant yeast.</title>
        <authorList>
            <person name="Gostincar C."/>
            <person name="Stajich J.E."/>
            <person name="Zupancic J."/>
            <person name="Zalar P."/>
            <person name="Gunde-Cimerman N."/>
        </authorList>
    </citation>
    <scope>NUCLEOTIDE SEQUENCE [LARGE SCALE GENOMIC DNA]</scope>
    <source>
        <strain evidence="7 8">EXF-120</strain>
    </source>
</reference>
<dbReference type="InterPro" id="IPR058565">
    <property type="entry name" value="Ig_TRAPPC9_Trs120_1st"/>
</dbReference>
<dbReference type="Proteomes" id="UP000281677">
    <property type="component" value="Unassembled WGS sequence"/>
</dbReference>
<feature type="compositionally biased region" description="Low complexity" evidence="3">
    <location>
        <begin position="229"/>
        <end position="263"/>
    </location>
</feature>
<evidence type="ECO:0000256" key="1">
    <source>
        <dbReference type="ARBA" id="ARBA00004555"/>
    </source>
</evidence>
<dbReference type="InterPro" id="IPR058563">
    <property type="entry name" value="Trs120_TRAPPC9_N"/>
</dbReference>
<dbReference type="Pfam" id="PF08626">
    <property type="entry name" value="TRAPPC9-Trs120"/>
    <property type="match status" value="1"/>
</dbReference>
<feature type="domain" description="Trs120/TRAPPC9 first Ig-like" evidence="6">
    <location>
        <begin position="706"/>
        <end position="865"/>
    </location>
</feature>
<evidence type="ECO:0000259" key="6">
    <source>
        <dbReference type="Pfam" id="PF26254"/>
    </source>
</evidence>
<feature type="region of interest" description="Disordered" evidence="3">
    <location>
        <begin position="723"/>
        <end position="746"/>
    </location>
</feature>
<dbReference type="Pfam" id="PF26251">
    <property type="entry name" value="TPR_TRAPPC9-Trs120"/>
    <property type="match status" value="1"/>
</dbReference>
<proteinExistence type="predicted"/>
<feature type="compositionally biased region" description="Polar residues" evidence="3">
    <location>
        <begin position="208"/>
        <end position="223"/>
    </location>
</feature>
<feature type="compositionally biased region" description="Polar residues" evidence="3">
    <location>
        <begin position="178"/>
        <end position="196"/>
    </location>
</feature>
<dbReference type="InterPro" id="IPR013935">
    <property type="entry name" value="Trs120_TRAPPC9"/>
</dbReference>
<evidence type="ECO:0008006" key="9">
    <source>
        <dbReference type="Google" id="ProtNLM"/>
    </source>
</evidence>
<evidence type="ECO:0000256" key="3">
    <source>
        <dbReference type="SAM" id="MobiDB-lite"/>
    </source>
</evidence>
<dbReference type="InterPro" id="IPR058564">
    <property type="entry name" value="TPR_TRAPPC9_Trs120"/>
</dbReference>